<dbReference type="GO" id="GO:0030964">
    <property type="term" value="C:NADH dehydrogenase complex"/>
    <property type="evidence" value="ECO:0007669"/>
    <property type="project" value="TreeGrafter"/>
</dbReference>
<protein>
    <recommendedName>
        <fullName evidence="7">NADH-quinone oxidoreductase subunit A</fullName>
        <ecNumber evidence="7">7.1.1.-</ecNumber>
    </recommendedName>
    <alternativeName>
        <fullName evidence="7">NADH dehydrogenase I subunit A</fullName>
    </alternativeName>
    <alternativeName>
        <fullName evidence="7">NDH-1 subunit A</fullName>
    </alternativeName>
    <alternativeName>
        <fullName evidence="7">NUO1</fullName>
    </alternativeName>
</protein>
<keyword evidence="4 7" id="KW-0812">Transmembrane</keyword>
<accession>A0A1F6CAJ6</accession>
<keyword evidence="3 7" id="KW-0813">Transport</keyword>
<dbReference type="EMBL" id="MFKF01000345">
    <property type="protein sequence ID" value="OGG46070.1"/>
    <property type="molecule type" value="Genomic_DNA"/>
</dbReference>
<proteinExistence type="inferred from homology"/>
<dbReference type="GO" id="GO:0005886">
    <property type="term" value="C:plasma membrane"/>
    <property type="evidence" value="ECO:0007669"/>
    <property type="project" value="UniProtKB-SubCell"/>
</dbReference>
<evidence type="ECO:0000256" key="6">
    <source>
        <dbReference type="ARBA" id="ARBA00023136"/>
    </source>
</evidence>
<comment type="subunit">
    <text evidence="7">NDH-1 is composed of 14 different subunits. Subunits NuoA, H, J, K, L, M, N constitute the membrane sector of the complex.</text>
</comment>
<dbReference type="PANTHER" id="PTHR11058">
    <property type="entry name" value="NADH-UBIQUINONE OXIDOREDUCTASE CHAIN 3"/>
    <property type="match status" value="1"/>
</dbReference>
<evidence type="ECO:0000313" key="9">
    <source>
        <dbReference type="EMBL" id="OGG46070.1"/>
    </source>
</evidence>
<keyword evidence="7" id="KW-1278">Translocase</keyword>
<dbReference type="Gene3D" id="1.20.58.1610">
    <property type="entry name" value="NADH:ubiquinone/plastoquinone oxidoreductase, chain 3"/>
    <property type="match status" value="1"/>
</dbReference>
<organism evidence="9 10">
    <name type="scientific">Handelsmanbacteria sp. (strain RIFCSPLOWO2_12_FULL_64_10)</name>
    <dbReference type="NCBI Taxonomy" id="1817868"/>
    <lineage>
        <taxon>Bacteria</taxon>
        <taxon>Candidatus Handelsmaniibacteriota</taxon>
    </lineage>
</organism>
<evidence type="ECO:0000256" key="8">
    <source>
        <dbReference type="RuleBase" id="RU003639"/>
    </source>
</evidence>
<dbReference type="Pfam" id="PF00507">
    <property type="entry name" value="Oxidored_q4"/>
    <property type="match status" value="1"/>
</dbReference>
<dbReference type="PANTHER" id="PTHR11058:SF9">
    <property type="entry name" value="NADH-UBIQUINONE OXIDOREDUCTASE CHAIN 3"/>
    <property type="match status" value="1"/>
</dbReference>
<evidence type="ECO:0000256" key="3">
    <source>
        <dbReference type="ARBA" id="ARBA00022448"/>
    </source>
</evidence>
<comment type="caution">
    <text evidence="9">The sequence shown here is derived from an EMBL/GenBank/DDBJ whole genome shotgun (WGS) entry which is preliminary data.</text>
</comment>
<keyword evidence="6 7" id="KW-0472">Membrane</keyword>
<dbReference type="GO" id="GO:0050136">
    <property type="term" value="F:NADH dehydrogenase (quinone) (non-electrogenic) activity"/>
    <property type="evidence" value="ECO:0007669"/>
    <property type="project" value="UniProtKB-UniRule"/>
</dbReference>
<dbReference type="InterPro" id="IPR023043">
    <property type="entry name" value="NAD(P)H_OxRDtase_bac/plastid"/>
</dbReference>
<comment type="subcellular location">
    <subcellularLocation>
        <location evidence="7 8">Cell membrane</location>
        <topology evidence="7 8">Multi-pass membrane protein</topology>
    </subcellularLocation>
    <subcellularLocation>
        <location evidence="1">Membrane</location>
        <topology evidence="1">Multi-pass membrane protein</topology>
    </subcellularLocation>
</comment>
<name>A0A1F6CAJ6_HANXR</name>
<gene>
    <name evidence="7" type="primary">nuoA</name>
    <name evidence="9" type="ORF">A3F84_02005</name>
</gene>
<sequence length="127" mass="14587">MLLDYANVLVFMALGAIFVVFNLFVGWLLRPNNPTPEKLTTYECGEEPVGGSWVQFNIRFYVVALIYIIFSVEIVFLYPWAVVFKELGLFAFVEMMVFVGILIVGLAYAWKKGDLDWVKPETPYTRS</sequence>
<evidence type="ECO:0000256" key="7">
    <source>
        <dbReference type="HAMAP-Rule" id="MF_01394"/>
    </source>
</evidence>
<evidence type="ECO:0000313" key="10">
    <source>
        <dbReference type="Proteomes" id="UP000178606"/>
    </source>
</evidence>
<comment type="catalytic activity">
    <reaction evidence="7 8">
        <text>a quinone + NADH + 5 H(+)(in) = a quinol + NAD(+) + 4 H(+)(out)</text>
        <dbReference type="Rhea" id="RHEA:57888"/>
        <dbReference type="ChEBI" id="CHEBI:15378"/>
        <dbReference type="ChEBI" id="CHEBI:24646"/>
        <dbReference type="ChEBI" id="CHEBI:57540"/>
        <dbReference type="ChEBI" id="CHEBI:57945"/>
        <dbReference type="ChEBI" id="CHEBI:132124"/>
    </reaction>
</comment>
<comment type="similarity">
    <text evidence="2 7 8">Belongs to the complex I subunit 3 family.</text>
</comment>
<feature type="transmembrane region" description="Helical" evidence="7">
    <location>
        <begin position="6"/>
        <end position="29"/>
    </location>
</feature>
<dbReference type="AlphaFoldDB" id="A0A1F6CAJ6"/>
<evidence type="ECO:0000256" key="1">
    <source>
        <dbReference type="ARBA" id="ARBA00004141"/>
    </source>
</evidence>
<evidence type="ECO:0000256" key="2">
    <source>
        <dbReference type="ARBA" id="ARBA00008472"/>
    </source>
</evidence>
<dbReference type="Proteomes" id="UP000178606">
    <property type="component" value="Unassembled WGS sequence"/>
</dbReference>
<keyword evidence="5 7" id="KW-1133">Transmembrane helix</keyword>
<evidence type="ECO:0000256" key="4">
    <source>
        <dbReference type="ARBA" id="ARBA00022692"/>
    </source>
</evidence>
<keyword evidence="7" id="KW-1003">Cell membrane</keyword>
<dbReference type="InterPro" id="IPR038430">
    <property type="entry name" value="NDAH_ubi_oxred_su3_sf"/>
</dbReference>
<keyword evidence="7 8" id="KW-0874">Quinone</keyword>
<dbReference type="HAMAP" id="MF_01394">
    <property type="entry name" value="NDH1_NuoA"/>
    <property type="match status" value="1"/>
</dbReference>
<dbReference type="GO" id="GO:0048038">
    <property type="term" value="F:quinone binding"/>
    <property type="evidence" value="ECO:0007669"/>
    <property type="project" value="UniProtKB-KW"/>
</dbReference>
<keyword evidence="7" id="KW-0830">Ubiquinone</keyword>
<feature type="transmembrane region" description="Helical" evidence="7">
    <location>
        <begin position="60"/>
        <end position="81"/>
    </location>
</feature>
<comment type="function">
    <text evidence="7">NDH-1 shuttles electrons from NADH, via FMN and iron-sulfur (Fe-S) centers, to quinones in the respiratory chain. The immediate electron acceptor for the enzyme in this species is believed to be ubiquinone. Couples the redox reaction to proton translocation (for every two electrons transferred, four hydrogen ions are translocated across the cytoplasmic membrane), and thus conserves the redox energy in a proton gradient.</text>
</comment>
<dbReference type="InterPro" id="IPR000440">
    <property type="entry name" value="NADH_UbQ/plastoQ_OxRdtase_su3"/>
</dbReference>
<reference evidence="9 10" key="1">
    <citation type="journal article" date="2016" name="Nat. Commun.">
        <title>Thousands of microbial genomes shed light on interconnected biogeochemical processes in an aquifer system.</title>
        <authorList>
            <person name="Anantharaman K."/>
            <person name="Brown C.T."/>
            <person name="Hug L.A."/>
            <person name="Sharon I."/>
            <person name="Castelle C.J."/>
            <person name="Probst A.J."/>
            <person name="Thomas B.C."/>
            <person name="Singh A."/>
            <person name="Wilkins M.J."/>
            <person name="Karaoz U."/>
            <person name="Brodie E.L."/>
            <person name="Williams K.H."/>
            <person name="Hubbard S.S."/>
            <person name="Banfield J.F."/>
        </authorList>
    </citation>
    <scope>NUCLEOTIDE SEQUENCE [LARGE SCALE GENOMIC DNA]</scope>
    <source>
        <strain evidence="10">RIFCSPLOWO2_12_FULL_64_10</strain>
    </source>
</reference>
<evidence type="ECO:0000256" key="5">
    <source>
        <dbReference type="ARBA" id="ARBA00022989"/>
    </source>
</evidence>
<dbReference type="GO" id="GO:0008137">
    <property type="term" value="F:NADH dehydrogenase (ubiquinone) activity"/>
    <property type="evidence" value="ECO:0007669"/>
    <property type="project" value="InterPro"/>
</dbReference>
<keyword evidence="7 8" id="KW-0520">NAD</keyword>
<feature type="transmembrane region" description="Helical" evidence="7">
    <location>
        <begin position="87"/>
        <end position="110"/>
    </location>
</feature>
<dbReference type="EC" id="7.1.1.-" evidence="7"/>